<dbReference type="EMBL" id="UOFI01000071">
    <property type="protein sequence ID" value="VAW65941.1"/>
    <property type="molecule type" value="Genomic_DNA"/>
</dbReference>
<keyword evidence="3" id="KW-0808">Transferase</keyword>
<dbReference type="AlphaFoldDB" id="A0A3B0XE47"/>
<evidence type="ECO:0000313" key="3">
    <source>
        <dbReference type="EMBL" id="VAW65941.1"/>
    </source>
</evidence>
<name>A0A3B0XE47_9ZZZZ</name>
<evidence type="ECO:0000259" key="1">
    <source>
        <dbReference type="Pfam" id="PF00534"/>
    </source>
</evidence>
<dbReference type="InterPro" id="IPR028098">
    <property type="entry name" value="Glyco_trans_4-like_N"/>
</dbReference>
<dbReference type="PANTHER" id="PTHR12526">
    <property type="entry name" value="GLYCOSYLTRANSFERASE"/>
    <property type="match status" value="1"/>
</dbReference>
<feature type="domain" description="Glycosyltransferase subfamily 4-like N-terminal" evidence="2">
    <location>
        <begin position="13"/>
        <end position="173"/>
    </location>
</feature>
<sequence>MYTILHVIESLEFGGAEKVVVHLANKLCNQHNVLICMTKRKGELISQLDPNIKVVCLDGKEGNDFSIPFKLSKILKKYKVDIVHTHDWGVYLEAVIASVLYRKNRIIHTVHGRYMSYENTKSAKIKKYFRHVLEKLFSYRVYKIVAVSKSIQSYIATDLHINDVKLQTIHNGIEGHSVLKYNGPSIAVTKLITVGRLAAVKNHKVMIDAVKLALESKANVTLTIVGDGPEYDDLVNYTQSLNLSDYIFFKGFRTDIDDLLSKHHIFILSSDYEGISIALLEAMSKAMPAISTNVGGIPDTIISQHSGILVEKGDSLEMSKAITRLAGDFSEIKSMGNNAYHYFIENFHEKVVLEKYNTLYQECMN</sequence>
<dbReference type="Gene3D" id="3.40.50.2000">
    <property type="entry name" value="Glycogen Phosphorylase B"/>
    <property type="match status" value="2"/>
</dbReference>
<dbReference type="InterPro" id="IPR001296">
    <property type="entry name" value="Glyco_trans_1"/>
</dbReference>
<feature type="domain" description="Glycosyl transferase family 1" evidence="1">
    <location>
        <begin position="190"/>
        <end position="341"/>
    </location>
</feature>
<dbReference type="SUPFAM" id="SSF53756">
    <property type="entry name" value="UDP-Glycosyltransferase/glycogen phosphorylase"/>
    <property type="match status" value="1"/>
</dbReference>
<organism evidence="3">
    <name type="scientific">hydrothermal vent metagenome</name>
    <dbReference type="NCBI Taxonomy" id="652676"/>
    <lineage>
        <taxon>unclassified sequences</taxon>
        <taxon>metagenomes</taxon>
        <taxon>ecological metagenomes</taxon>
    </lineage>
</organism>
<evidence type="ECO:0000259" key="2">
    <source>
        <dbReference type="Pfam" id="PF13439"/>
    </source>
</evidence>
<gene>
    <name evidence="3" type="ORF">MNBD_GAMMA09-232</name>
</gene>
<dbReference type="Pfam" id="PF00534">
    <property type="entry name" value="Glycos_transf_1"/>
    <property type="match status" value="1"/>
</dbReference>
<dbReference type="PANTHER" id="PTHR12526:SF630">
    <property type="entry name" value="GLYCOSYLTRANSFERASE"/>
    <property type="match status" value="1"/>
</dbReference>
<dbReference type="GO" id="GO:0016757">
    <property type="term" value="F:glycosyltransferase activity"/>
    <property type="evidence" value="ECO:0007669"/>
    <property type="project" value="InterPro"/>
</dbReference>
<dbReference type="Pfam" id="PF13439">
    <property type="entry name" value="Glyco_transf_4"/>
    <property type="match status" value="1"/>
</dbReference>
<reference evidence="3" key="1">
    <citation type="submission" date="2018-06" db="EMBL/GenBank/DDBJ databases">
        <authorList>
            <person name="Zhirakovskaya E."/>
        </authorList>
    </citation>
    <scope>NUCLEOTIDE SEQUENCE</scope>
</reference>
<protein>
    <submittedName>
        <fullName evidence="3">Glycosyltransferase</fullName>
    </submittedName>
</protein>
<accession>A0A3B0XE47</accession>
<proteinExistence type="predicted"/>